<gene>
    <name evidence="7" type="ORF">CYLTODRAFT_435991</name>
</gene>
<feature type="domain" description="Peptidase M28" evidence="6">
    <location>
        <begin position="377"/>
        <end position="595"/>
    </location>
</feature>
<evidence type="ECO:0000313" key="8">
    <source>
        <dbReference type="Proteomes" id="UP000054007"/>
    </source>
</evidence>
<dbReference type="InterPro" id="IPR039373">
    <property type="entry name" value="Peptidase_M28B"/>
</dbReference>
<dbReference type="STRING" id="1314674.A0A0D7BI39"/>
<protein>
    <submittedName>
        <fullName evidence="7">Zn-dependent exopeptidase</fullName>
    </submittedName>
</protein>
<feature type="domain" description="Transferrin receptor-like dimerisation" evidence="5">
    <location>
        <begin position="783"/>
        <end position="864"/>
    </location>
</feature>
<dbReference type="OrthoDB" id="5841748at2759"/>
<dbReference type="Pfam" id="PF04389">
    <property type="entry name" value="Peptidase_M28"/>
    <property type="match status" value="1"/>
</dbReference>
<evidence type="ECO:0000256" key="1">
    <source>
        <dbReference type="ARBA" id="ARBA00005634"/>
    </source>
</evidence>
<dbReference type="PANTHER" id="PTHR10404:SF46">
    <property type="entry name" value="VACUOLAR PROTEIN SORTING-ASSOCIATED PROTEIN 70"/>
    <property type="match status" value="1"/>
</dbReference>
<evidence type="ECO:0000259" key="5">
    <source>
        <dbReference type="Pfam" id="PF04253"/>
    </source>
</evidence>
<dbReference type="Gene3D" id="3.40.630.10">
    <property type="entry name" value="Zn peptidases"/>
    <property type="match status" value="1"/>
</dbReference>
<dbReference type="Pfam" id="PF04253">
    <property type="entry name" value="TFR_dimer"/>
    <property type="match status" value="1"/>
</dbReference>
<dbReference type="CDD" id="cd08022">
    <property type="entry name" value="M28_PSMA_like"/>
    <property type="match status" value="1"/>
</dbReference>
<dbReference type="InterPro" id="IPR007484">
    <property type="entry name" value="Peptidase_M28"/>
</dbReference>
<dbReference type="CDD" id="cd02121">
    <property type="entry name" value="PA_GCPII_like"/>
    <property type="match status" value="1"/>
</dbReference>
<sequence>MAVSHTEKLSGVLPSHSVPTRQAKRSSSAKFIFLGILLATVLGYKAFVALSASSAKPTKEEWETLFLSVPDPEHARETSIRFSKDAHLAGSTQDFADARYIMELFRTELDIPTPKEEPIYNAGTPKSRANTIKLTMPFTSSKPTAWIDTYYPVMDTPAERTLELIDSDGYSLWTADLEEDGDPADEDAARARTAVPAWHGMSFDGEAEGELIYVNYGTQEDYRELLAAGVDFTGKIVIARYGHIFRGLKAYGAQELGAAGILIYSDPRDDGFVTVENGYSTYPNGPARNPDSVQRGSVMLLSKYPGDPTTPGYPAYENANRTSAENIPKIPSLPISWANAQRLLEEIGGNDKLTGRSSQTKVKLVNHVDRKVTPIWNTMAAIPGHVRDQVLLVGAHRDAWVLGAADPVSGTVSLVEIVKAFGELLRTGWKPLRTVVFASWDAEEQGLVGSVEYGEDFAEWIQEHLVAYLNVDVSSSGSSWNAGGSPSLAHLIKQTALDVPHPTNPGKSLWDARNDEGPFKPDSATEEQVADAAALEWYASQKAAKASRGTGVTPLGSGSDYTVFLQRLGVASTDQGFGGTPYDAPYHYHSIYDSYRWQDLYADPGFFHHVAVAKHLGLMALRITDATILPLNTTQYAYELEEYLDTVQSLADELQSSWSLDLTGLRASIRTLQVASNALDAEKEDAERTFKDLLGKLPSFPPGREPKFAHHKSCMHGSAMLSKISAWVKSLFGVYTPEVSWEDAMQWPTYKEVLEQENAEKDLPLPSPPKIPGLPPIWEFIKAQRRVIKANKLLMSFERGFISEGGIKEREWYKHLGVAPGKWLGYGATTLPALTEAITFENDKDLAEYEAKRLIGLIDALTDIIMPDE</sequence>
<evidence type="ECO:0000256" key="3">
    <source>
        <dbReference type="SAM" id="Phobius"/>
    </source>
</evidence>
<reference evidence="7 8" key="1">
    <citation type="journal article" date="2015" name="Fungal Genet. Biol.">
        <title>Evolution of novel wood decay mechanisms in Agaricales revealed by the genome sequences of Fistulina hepatica and Cylindrobasidium torrendii.</title>
        <authorList>
            <person name="Floudas D."/>
            <person name="Held B.W."/>
            <person name="Riley R."/>
            <person name="Nagy L.G."/>
            <person name="Koehler G."/>
            <person name="Ransdell A.S."/>
            <person name="Younus H."/>
            <person name="Chow J."/>
            <person name="Chiniquy J."/>
            <person name="Lipzen A."/>
            <person name="Tritt A."/>
            <person name="Sun H."/>
            <person name="Haridas S."/>
            <person name="LaButti K."/>
            <person name="Ohm R.A."/>
            <person name="Kues U."/>
            <person name="Blanchette R.A."/>
            <person name="Grigoriev I.V."/>
            <person name="Minto R.E."/>
            <person name="Hibbett D.S."/>
        </authorList>
    </citation>
    <scope>NUCLEOTIDE SEQUENCE [LARGE SCALE GENOMIC DNA]</scope>
    <source>
        <strain evidence="7 8">FP15055 ss-10</strain>
    </source>
</reference>
<name>A0A0D7BI39_9AGAR</name>
<dbReference type="SUPFAM" id="SSF52025">
    <property type="entry name" value="PA domain"/>
    <property type="match status" value="1"/>
</dbReference>
<proteinExistence type="inferred from homology"/>
<accession>A0A0D7BI39</accession>
<dbReference type="FunFam" id="3.40.630.10:FF:000101">
    <property type="entry name" value="N-acetylated alpha-linked acidic dipeptidase like 1"/>
    <property type="match status" value="1"/>
</dbReference>
<keyword evidence="8" id="KW-1185">Reference proteome</keyword>
<dbReference type="AlphaFoldDB" id="A0A0D7BI39"/>
<dbReference type="EMBL" id="KN880479">
    <property type="protein sequence ID" value="KIY69729.1"/>
    <property type="molecule type" value="Genomic_DNA"/>
</dbReference>
<evidence type="ECO:0000259" key="6">
    <source>
        <dbReference type="Pfam" id="PF04389"/>
    </source>
</evidence>
<dbReference type="InterPro" id="IPR036757">
    <property type="entry name" value="TFR-like_dimer_dom_sf"/>
</dbReference>
<feature type="domain" description="PA" evidence="4">
    <location>
        <begin position="208"/>
        <end position="283"/>
    </location>
</feature>
<dbReference type="Proteomes" id="UP000054007">
    <property type="component" value="Unassembled WGS sequence"/>
</dbReference>
<keyword evidence="3" id="KW-0812">Transmembrane</keyword>
<evidence type="ECO:0000256" key="2">
    <source>
        <dbReference type="SAM" id="MobiDB-lite"/>
    </source>
</evidence>
<dbReference type="SUPFAM" id="SSF47672">
    <property type="entry name" value="Transferrin receptor-like dimerisation domain"/>
    <property type="match status" value="1"/>
</dbReference>
<feature type="transmembrane region" description="Helical" evidence="3">
    <location>
        <begin position="31"/>
        <end position="50"/>
    </location>
</feature>
<dbReference type="Gene3D" id="1.20.930.40">
    <property type="entry name" value="Transferrin receptor-like, dimerisation domain"/>
    <property type="match status" value="1"/>
</dbReference>
<feature type="compositionally biased region" description="Basic and acidic residues" evidence="2">
    <location>
        <begin position="510"/>
        <end position="519"/>
    </location>
</feature>
<keyword evidence="3" id="KW-1133">Transmembrane helix</keyword>
<dbReference type="InterPro" id="IPR003137">
    <property type="entry name" value="PA_domain"/>
</dbReference>
<organism evidence="7 8">
    <name type="scientific">Cylindrobasidium torrendii FP15055 ss-10</name>
    <dbReference type="NCBI Taxonomy" id="1314674"/>
    <lineage>
        <taxon>Eukaryota</taxon>
        <taxon>Fungi</taxon>
        <taxon>Dikarya</taxon>
        <taxon>Basidiomycota</taxon>
        <taxon>Agaricomycotina</taxon>
        <taxon>Agaricomycetes</taxon>
        <taxon>Agaricomycetidae</taxon>
        <taxon>Agaricales</taxon>
        <taxon>Marasmiineae</taxon>
        <taxon>Physalacriaceae</taxon>
        <taxon>Cylindrobasidium</taxon>
    </lineage>
</organism>
<dbReference type="InterPro" id="IPR007365">
    <property type="entry name" value="TFR-like_dimer_dom"/>
</dbReference>
<dbReference type="SUPFAM" id="SSF53187">
    <property type="entry name" value="Zn-dependent exopeptidases"/>
    <property type="match status" value="1"/>
</dbReference>
<evidence type="ECO:0000313" key="7">
    <source>
        <dbReference type="EMBL" id="KIY69729.1"/>
    </source>
</evidence>
<dbReference type="Pfam" id="PF02225">
    <property type="entry name" value="PA"/>
    <property type="match status" value="1"/>
</dbReference>
<comment type="similarity">
    <text evidence="1">Belongs to the peptidase M28 family. M28B subfamily.</text>
</comment>
<dbReference type="InterPro" id="IPR046450">
    <property type="entry name" value="PA_dom_sf"/>
</dbReference>
<evidence type="ECO:0000259" key="4">
    <source>
        <dbReference type="Pfam" id="PF02225"/>
    </source>
</evidence>
<keyword evidence="3" id="KW-0472">Membrane</keyword>
<dbReference type="PANTHER" id="PTHR10404">
    <property type="entry name" value="N-ACETYLATED-ALPHA-LINKED ACIDIC DIPEPTIDASE"/>
    <property type="match status" value="1"/>
</dbReference>
<dbReference type="GO" id="GO:0004180">
    <property type="term" value="F:carboxypeptidase activity"/>
    <property type="evidence" value="ECO:0007669"/>
    <property type="project" value="TreeGrafter"/>
</dbReference>
<dbReference type="Gene3D" id="3.50.30.30">
    <property type="match status" value="1"/>
</dbReference>
<feature type="region of interest" description="Disordered" evidence="2">
    <location>
        <begin position="503"/>
        <end position="523"/>
    </location>
</feature>